<keyword evidence="2 6" id="KW-0732">Signal</keyword>
<keyword evidence="8" id="KW-1185">Reference proteome</keyword>
<dbReference type="Proteomes" id="UP000198970">
    <property type="component" value="Chromosome I"/>
</dbReference>
<dbReference type="SUPFAM" id="SSF53850">
    <property type="entry name" value="Periplasmic binding protein-like II"/>
    <property type="match status" value="1"/>
</dbReference>
<keyword evidence="7" id="KW-0762">Sugar transport</keyword>
<evidence type="ECO:0000256" key="4">
    <source>
        <dbReference type="ARBA" id="ARBA00023139"/>
    </source>
</evidence>
<reference evidence="7 8" key="1">
    <citation type="submission" date="2016-10" db="EMBL/GenBank/DDBJ databases">
        <authorList>
            <person name="Varghese N."/>
            <person name="Submissions S."/>
        </authorList>
    </citation>
    <scope>NUCLEOTIDE SEQUENCE [LARGE SCALE GENOMIC DNA]</scope>
    <source>
        <strain evidence="7 8">ATCC 19403</strain>
    </source>
</reference>
<sequence>MMKKQLLGTAIVIMLAMGMSGCKSADTKNHTDTITSEVNKEGQAGSEPVTITFWDENAGPTRTPYYEELIKKFEESHPGIKVEYVGLPWSDSKSKYDVAIQSGTTPDVGGITQSWLTDFIVKEAVIPLDDYFDKWDQKDDMIPGYIQSQRDCAPNGKLYAINNTANIPVVWYRPDVLEEKGIDVPKSWNDVFNTIEATTDKGNNIYGFSIRGGSGGTGALEMMMYSYSGISEMFDENGKSTVNDPSNVEFVERLSSLYNVYTPESDITNGYKEMVAAFDTRVANMIYHNLGSYGEHSKTLEEGEYAALTSIESVKGSTSLVTNGCISYSIFKTTKHPEEAFEFLSFLCENEQSIYWNQNIGQLPTTKTSLESDYVKQLQHIRAAAETSSDPDIKAVLLPIYLPGYADLHENVLPSQFQEVLLGNKTAQEFLDNWAGEMTKLKEEYDQYLTN</sequence>
<dbReference type="Pfam" id="PF01547">
    <property type="entry name" value="SBP_bac_1"/>
    <property type="match status" value="1"/>
</dbReference>
<evidence type="ECO:0000313" key="8">
    <source>
        <dbReference type="Proteomes" id="UP000198970"/>
    </source>
</evidence>
<evidence type="ECO:0000256" key="2">
    <source>
        <dbReference type="ARBA" id="ARBA00022729"/>
    </source>
</evidence>
<evidence type="ECO:0000256" key="3">
    <source>
        <dbReference type="ARBA" id="ARBA00023136"/>
    </source>
</evidence>
<keyword evidence="5" id="KW-0449">Lipoprotein</keyword>
<proteinExistence type="predicted"/>
<dbReference type="InterPro" id="IPR050490">
    <property type="entry name" value="Bact_solute-bd_prot1"/>
</dbReference>
<feature type="signal peptide" evidence="6">
    <location>
        <begin position="1"/>
        <end position="25"/>
    </location>
</feature>
<accession>A0ABY1C5W7</accession>
<feature type="chain" id="PRO_5045424394" evidence="6">
    <location>
        <begin position="26"/>
        <end position="451"/>
    </location>
</feature>
<dbReference type="Gene3D" id="3.40.190.10">
    <property type="entry name" value="Periplasmic binding protein-like II"/>
    <property type="match status" value="1"/>
</dbReference>
<keyword evidence="7" id="KW-0813">Transport</keyword>
<dbReference type="PROSITE" id="PS51257">
    <property type="entry name" value="PROKAR_LIPOPROTEIN"/>
    <property type="match status" value="1"/>
</dbReference>
<dbReference type="CDD" id="cd13585">
    <property type="entry name" value="PBP2_TMBP_like"/>
    <property type="match status" value="1"/>
</dbReference>
<keyword evidence="3" id="KW-0472">Membrane</keyword>
<dbReference type="RefSeq" id="WP_054791798.1">
    <property type="nucleotide sequence ID" value="NZ_LT630003.1"/>
</dbReference>
<keyword evidence="4" id="KW-0564">Palmitate</keyword>
<dbReference type="PANTHER" id="PTHR43649:SF33">
    <property type="entry name" value="POLYGALACTURONAN_RHAMNOGALACTURONAN-BINDING PROTEIN YTCQ"/>
    <property type="match status" value="1"/>
</dbReference>
<dbReference type="InterPro" id="IPR006059">
    <property type="entry name" value="SBP"/>
</dbReference>
<gene>
    <name evidence="7" type="ORF">SAMN02745906_1367</name>
</gene>
<name>A0ABY1C5W7_9FIRM</name>
<evidence type="ECO:0000313" key="7">
    <source>
        <dbReference type="EMBL" id="SET71863.1"/>
    </source>
</evidence>
<evidence type="ECO:0000256" key="1">
    <source>
        <dbReference type="ARBA" id="ARBA00022475"/>
    </source>
</evidence>
<evidence type="ECO:0000256" key="5">
    <source>
        <dbReference type="ARBA" id="ARBA00023288"/>
    </source>
</evidence>
<evidence type="ECO:0000256" key="6">
    <source>
        <dbReference type="SAM" id="SignalP"/>
    </source>
</evidence>
<protein>
    <submittedName>
        <fullName evidence="7">Multiple sugar transport system substrate-binding protein</fullName>
    </submittedName>
</protein>
<keyword evidence="1" id="KW-1003">Cell membrane</keyword>
<dbReference type="PANTHER" id="PTHR43649">
    <property type="entry name" value="ARABINOSE-BINDING PROTEIN-RELATED"/>
    <property type="match status" value="1"/>
</dbReference>
<dbReference type="EMBL" id="LT630003">
    <property type="protein sequence ID" value="SET71863.1"/>
    <property type="molecule type" value="Genomic_DNA"/>
</dbReference>
<organism evidence="7 8">
    <name type="scientific">Lacrimispora sphenoides JCM 1415</name>
    <dbReference type="NCBI Taxonomy" id="1297793"/>
    <lineage>
        <taxon>Bacteria</taxon>
        <taxon>Bacillati</taxon>
        <taxon>Bacillota</taxon>
        <taxon>Clostridia</taxon>
        <taxon>Lachnospirales</taxon>
        <taxon>Lachnospiraceae</taxon>
        <taxon>Lacrimispora</taxon>
    </lineage>
</organism>